<evidence type="ECO:0000256" key="1">
    <source>
        <dbReference type="SAM" id="MobiDB-lite"/>
    </source>
</evidence>
<dbReference type="EMBL" id="FNHL01000003">
    <property type="protein sequence ID" value="SDM74477.1"/>
    <property type="molecule type" value="Genomic_DNA"/>
</dbReference>
<keyword evidence="2" id="KW-0472">Membrane</keyword>
<dbReference type="STRING" id="660521.SAMN04487949_2469"/>
<feature type="compositionally biased region" description="Acidic residues" evidence="1">
    <location>
        <begin position="174"/>
        <end position="189"/>
    </location>
</feature>
<name>A0A1G9VQU4_9EURY</name>
<accession>A0A1G9VQU4</accession>
<evidence type="ECO:0000313" key="4">
    <source>
        <dbReference type="EMBL" id="SDM74477.1"/>
    </source>
</evidence>
<feature type="transmembrane region" description="Helical" evidence="2">
    <location>
        <begin position="56"/>
        <end position="76"/>
    </location>
</feature>
<gene>
    <name evidence="4" type="ORF">SAMN04487949_2469</name>
</gene>
<organism evidence="4 5">
    <name type="scientific">Halogranum gelatinilyticum</name>
    <dbReference type="NCBI Taxonomy" id="660521"/>
    <lineage>
        <taxon>Archaea</taxon>
        <taxon>Methanobacteriati</taxon>
        <taxon>Methanobacteriota</taxon>
        <taxon>Stenosarchaea group</taxon>
        <taxon>Halobacteria</taxon>
        <taxon>Halobacteriales</taxon>
        <taxon>Haloferacaceae</taxon>
    </lineage>
</organism>
<dbReference type="Proteomes" id="UP000199451">
    <property type="component" value="Unassembled WGS sequence"/>
</dbReference>
<sequence>MSDEPSSVVALADSVSDLLNGIAGWLLVGFGVAGLLSAGGSVVQLVGGASPAPNPAVIPFLTLFSLLFVTFGMFVNPRFRRRLDRRHAPSRFGWVRSVDDRVVHADEDCRERCVVCEDRVDRGLDRRYRSEFVVAGVPVYTASEDHNYYCLACATADRSGVAAESVTRPAADANDLDTETDESDTDTDDHDTRSVATVDER</sequence>
<feature type="domain" description="DUF8108" evidence="3">
    <location>
        <begin position="84"/>
        <end position="154"/>
    </location>
</feature>
<evidence type="ECO:0000256" key="2">
    <source>
        <dbReference type="SAM" id="Phobius"/>
    </source>
</evidence>
<dbReference type="OrthoDB" id="306576at2157"/>
<keyword evidence="5" id="KW-1185">Reference proteome</keyword>
<reference evidence="5" key="1">
    <citation type="submission" date="2016-10" db="EMBL/GenBank/DDBJ databases">
        <authorList>
            <person name="Varghese N."/>
            <person name="Submissions S."/>
        </authorList>
    </citation>
    <scope>NUCLEOTIDE SEQUENCE [LARGE SCALE GENOMIC DNA]</scope>
    <source>
        <strain evidence="5">CGMCC 1.10119</strain>
    </source>
</reference>
<proteinExistence type="predicted"/>
<feature type="compositionally biased region" description="Basic and acidic residues" evidence="1">
    <location>
        <begin position="190"/>
        <end position="201"/>
    </location>
</feature>
<feature type="region of interest" description="Disordered" evidence="1">
    <location>
        <begin position="164"/>
        <end position="201"/>
    </location>
</feature>
<keyword evidence="2" id="KW-0812">Transmembrane</keyword>
<dbReference type="Pfam" id="PF26413">
    <property type="entry name" value="DUF8108"/>
    <property type="match status" value="1"/>
</dbReference>
<protein>
    <recommendedName>
        <fullName evidence="3">DUF8108 domain-containing protein</fullName>
    </recommendedName>
</protein>
<evidence type="ECO:0000259" key="3">
    <source>
        <dbReference type="Pfam" id="PF26413"/>
    </source>
</evidence>
<dbReference type="RefSeq" id="WP_089697779.1">
    <property type="nucleotide sequence ID" value="NZ_FNHL01000003.1"/>
</dbReference>
<keyword evidence="2" id="KW-1133">Transmembrane helix</keyword>
<dbReference type="AlphaFoldDB" id="A0A1G9VQU4"/>
<dbReference type="InterPro" id="IPR058421">
    <property type="entry name" value="DUF8108_C"/>
</dbReference>
<evidence type="ECO:0000313" key="5">
    <source>
        <dbReference type="Proteomes" id="UP000199451"/>
    </source>
</evidence>
<feature type="transmembrane region" description="Helical" evidence="2">
    <location>
        <begin position="22"/>
        <end position="44"/>
    </location>
</feature>